<organism evidence="2 3">
    <name type="scientific">Hyphomonas atlantica</name>
    <dbReference type="NCBI Taxonomy" id="1280948"/>
    <lineage>
        <taxon>Bacteria</taxon>
        <taxon>Pseudomonadati</taxon>
        <taxon>Pseudomonadota</taxon>
        <taxon>Alphaproteobacteria</taxon>
        <taxon>Hyphomonadales</taxon>
        <taxon>Hyphomonadaceae</taxon>
        <taxon>Hyphomonas</taxon>
    </lineage>
</organism>
<comment type="caution">
    <text evidence="2">The sequence shown here is derived from an EMBL/GenBank/DDBJ whole genome shotgun (WGS) entry which is preliminary data.</text>
</comment>
<dbReference type="PANTHER" id="PTHR34219">
    <property type="entry name" value="IRON-REGULATED INNER MEMBRANE PROTEIN-RELATED"/>
    <property type="match status" value="1"/>
</dbReference>
<evidence type="ECO:0008006" key="4">
    <source>
        <dbReference type="Google" id="ProtNLM"/>
    </source>
</evidence>
<gene>
    <name evidence="2" type="ORF">DD728_07915</name>
</gene>
<evidence type="ECO:0000256" key="1">
    <source>
        <dbReference type="SAM" id="Phobius"/>
    </source>
</evidence>
<dbReference type="AlphaFoldDB" id="A0A356W6Y8"/>
<name>A0A356W6Y8_9PROT</name>
<sequence length="390" mass="43952">MTPTVSRKHKRPGLRVRPLLVFWHRWFGLFAALWLALMGITGSAIVYYDELDTWMNPDLQRVERGNAFAPVSEWEATANAAFPDQFVRFVDFPESETRSARLSMSPRPGTTATDLEAYIDPYTAELLGTRAHDVVSLSPRYLMNFLYELHLDLHLGPMMVWFLGLVALLWILDHVAALILSFPNVKKWMACFKVRWGAGSHKVNFDLHRAGGLWFWPVTLVVAVSSLYLTWYEPFVRTVDAVSPITPRAIFSLPARETALYEPALDFSAAHTRAQSVSGHPDVDMASYNPRLGVYELRAFDPRDIDGYGRRMIVVDGESGDILSDRHSTEGSAGDVFIAWQYPLHSGKAFGTIGRIIIFASGFLVTLLCVTGIVIWAKKFRARRAKSSPR</sequence>
<keyword evidence="1" id="KW-1133">Transmembrane helix</keyword>
<feature type="transmembrane region" description="Helical" evidence="1">
    <location>
        <begin position="21"/>
        <end position="48"/>
    </location>
</feature>
<proteinExistence type="predicted"/>
<feature type="transmembrane region" description="Helical" evidence="1">
    <location>
        <begin position="213"/>
        <end position="231"/>
    </location>
</feature>
<feature type="transmembrane region" description="Helical" evidence="1">
    <location>
        <begin position="158"/>
        <end position="180"/>
    </location>
</feature>
<dbReference type="PANTHER" id="PTHR34219:SF5">
    <property type="entry name" value="BLR4505 PROTEIN"/>
    <property type="match status" value="1"/>
</dbReference>
<evidence type="ECO:0000313" key="2">
    <source>
        <dbReference type="EMBL" id="HBQ48798.1"/>
    </source>
</evidence>
<dbReference type="Pfam" id="PF03929">
    <property type="entry name" value="PepSY_TM"/>
    <property type="match status" value="1"/>
</dbReference>
<dbReference type="EMBL" id="DOGS01000161">
    <property type="protein sequence ID" value="HBQ48798.1"/>
    <property type="molecule type" value="Genomic_DNA"/>
</dbReference>
<keyword evidence="1" id="KW-0812">Transmembrane</keyword>
<dbReference type="Proteomes" id="UP000263957">
    <property type="component" value="Unassembled WGS sequence"/>
</dbReference>
<reference evidence="2 3" key="1">
    <citation type="journal article" date="2018" name="Nat. Biotechnol.">
        <title>A standardized bacterial taxonomy based on genome phylogeny substantially revises the tree of life.</title>
        <authorList>
            <person name="Parks D.H."/>
            <person name="Chuvochina M."/>
            <person name="Waite D.W."/>
            <person name="Rinke C."/>
            <person name="Skarshewski A."/>
            <person name="Chaumeil P.A."/>
            <person name="Hugenholtz P."/>
        </authorList>
    </citation>
    <scope>NUCLEOTIDE SEQUENCE [LARGE SCALE GENOMIC DNA]</scope>
    <source>
        <strain evidence="2">UBA10378</strain>
    </source>
</reference>
<protein>
    <recommendedName>
        <fullName evidence="4">PepSY domain-containing protein</fullName>
    </recommendedName>
</protein>
<evidence type="ECO:0000313" key="3">
    <source>
        <dbReference type="Proteomes" id="UP000263957"/>
    </source>
</evidence>
<keyword evidence="1" id="KW-0472">Membrane</keyword>
<accession>A0A356W6Y8</accession>
<feature type="transmembrane region" description="Helical" evidence="1">
    <location>
        <begin position="356"/>
        <end position="377"/>
    </location>
</feature>
<dbReference type="InterPro" id="IPR005625">
    <property type="entry name" value="PepSY-ass_TM"/>
</dbReference>